<proteinExistence type="predicted"/>
<feature type="transmembrane region" description="Helical" evidence="1">
    <location>
        <begin position="165"/>
        <end position="185"/>
    </location>
</feature>
<accession>A0A078A241</accession>
<keyword evidence="1" id="KW-0812">Transmembrane</keyword>
<sequence length="375" mass="42664">MRPVKSSFEIEADLQSNQLLIGQFPDNDKNNDIAHPQKQSTYQKFIKENLYFVFAMLSSLCFAVHNYMISFGMKWHNDSSIIYPEALSLITLSALYYIKMCDDTRKLRGKIFSKEHSIFYEKDTGEFTLKNFRYMFVRAVLAILAISNTTTISRTSREAGASFSVMQSLLSLSSFLTAVAFFFLYNERLNCKHLMGMLSIVLCLVFIAISKQLKFQDSEQYKQLIESGQEILPIIIPIAYSMLQCFYLLWAGLLLRFAVNNGYSALQFSVDFQFTSGLIFLYLFLKRQYYSDEPLETFLVWYSASAGIAIFGALLFLNYALKFGKGGLAIAISQTSSVFMLLFEIGFEGRIPNVYEVLAISFAILGAIIIALAKK</sequence>
<name>A0A078A241_STYLE</name>
<dbReference type="SUPFAM" id="SSF103481">
    <property type="entry name" value="Multidrug resistance efflux transporter EmrE"/>
    <property type="match status" value="1"/>
</dbReference>
<feature type="transmembrane region" description="Helical" evidence="1">
    <location>
        <begin position="231"/>
        <end position="253"/>
    </location>
</feature>
<evidence type="ECO:0000259" key="2">
    <source>
        <dbReference type="Pfam" id="PF00892"/>
    </source>
</evidence>
<dbReference type="Pfam" id="PF00892">
    <property type="entry name" value="EamA"/>
    <property type="match status" value="1"/>
</dbReference>
<feature type="transmembrane region" description="Helical" evidence="1">
    <location>
        <begin position="300"/>
        <end position="321"/>
    </location>
</feature>
<dbReference type="InterPro" id="IPR037185">
    <property type="entry name" value="EmrE-like"/>
</dbReference>
<protein>
    <recommendedName>
        <fullName evidence="2">EamA domain-containing protein</fullName>
    </recommendedName>
</protein>
<dbReference type="AlphaFoldDB" id="A0A078A241"/>
<dbReference type="InParanoid" id="A0A078A241"/>
<evidence type="ECO:0000256" key="1">
    <source>
        <dbReference type="SAM" id="Phobius"/>
    </source>
</evidence>
<dbReference type="GO" id="GO:0016020">
    <property type="term" value="C:membrane"/>
    <property type="evidence" value="ECO:0007669"/>
    <property type="project" value="InterPro"/>
</dbReference>
<reference evidence="3 4" key="1">
    <citation type="submission" date="2014-06" db="EMBL/GenBank/DDBJ databases">
        <authorList>
            <person name="Swart Estienne"/>
        </authorList>
    </citation>
    <scope>NUCLEOTIDE SEQUENCE [LARGE SCALE GENOMIC DNA]</scope>
    <source>
        <strain evidence="3 4">130c</strain>
    </source>
</reference>
<gene>
    <name evidence="3" type="primary">Contig12750.g13599</name>
    <name evidence="3" type="ORF">STYLEM_5301</name>
</gene>
<dbReference type="EMBL" id="CCKQ01005147">
    <property type="protein sequence ID" value="CDW76301.1"/>
    <property type="molecule type" value="Genomic_DNA"/>
</dbReference>
<feature type="transmembrane region" description="Helical" evidence="1">
    <location>
        <begin position="265"/>
        <end position="285"/>
    </location>
</feature>
<keyword evidence="1" id="KW-0472">Membrane</keyword>
<evidence type="ECO:0000313" key="4">
    <source>
        <dbReference type="Proteomes" id="UP000039865"/>
    </source>
</evidence>
<feature type="transmembrane region" description="Helical" evidence="1">
    <location>
        <begin position="194"/>
        <end position="211"/>
    </location>
</feature>
<feature type="transmembrane region" description="Helical" evidence="1">
    <location>
        <begin position="50"/>
        <end position="69"/>
    </location>
</feature>
<keyword evidence="1" id="KW-1133">Transmembrane helix</keyword>
<dbReference type="InterPro" id="IPR000620">
    <property type="entry name" value="EamA_dom"/>
</dbReference>
<organism evidence="3 4">
    <name type="scientific">Stylonychia lemnae</name>
    <name type="common">Ciliate</name>
    <dbReference type="NCBI Taxonomy" id="5949"/>
    <lineage>
        <taxon>Eukaryota</taxon>
        <taxon>Sar</taxon>
        <taxon>Alveolata</taxon>
        <taxon>Ciliophora</taxon>
        <taxon>Intramacronucleata</taxon>
        <taxon>Spirotrichea</taxon>
        <taxon>Stichotrichia</taxon>
        <taxon>Sporadotrichida</taxon>
        <taxon>Oxytrichidae</taxon>
        <taxon>Stylonychinae</taxon>
        <taxon>Stylonychia</taxon>
    </lineage>
</organism>
<feature type="transmembrane region" description="Helical" evidence="1">
    <location>
        <begin position="328"/>
        <end position="347"/>
    </location>
</feature>
<feature type="domain" description="EamA" evidence="2">
    <location>
        <begin position="270"/>
        <end position="371"/>
    </location>
</feature>
<feature type="transmembrane region" description="Helical" evidence="1">
    <location>
        <begin position="353"/>
        <end position="373"/>
    </location>
</feature>
<feature type="transmembrane region" description="Helical" evidence="1">
    <location>
        <begin position="81"/>
        <end position="98"/>
    </location>
</feature>
<evidence type="ECO:0000313" key="3">
    <source>
        <dbReference type="EMBL" id="CDW76301.1"/>
    </source>
</evidence>
<keyword evidence="4" id="KW-1185">Reference proteome</keyword>
<dbReference type="Proteomes" id="UP000039865">
    <property type="component" value="Unassembled WGS sequence"/>
</dbReference>